<feature type="chain" id="PRO_5045754471" description="Fibronectin type-III domain-containing protein" evidence="2">
    <location>
        <begin position="32"/>
        <end position="1420"/>
    </location>
</feature>
<sequence>MMPTQLYTPHQRLVLFPLLCFICSFSTALHAAIWTESFNNLSQWEGSQQSIENGVLTISSTNGHTLHTTHNPLNARPASIKFKAKPAQNTPGYASLQIHLFTSETGQLNDESYSIVLSGGQRAGYKIVRAGNDTVFYSGQDSGLFTNDHEWHEIELQVNQSNITVYQNGFQKDSIDLTPLSISPKGSNITIKAESGQWDFDWLETTLHSNSDSTENNADDAASEPVTSENAVDLRRMDWVEPFNHLNHWRGGNHQPTNGVLKLSNTNGGAITSKIAVYDEVSASETKPVRFYARVKPSAGTPNYATLRIKLFTDSEGNNTAHSYELTIKGNESSGYKIVRAGYDTVFWSGYQDGLLSNDQTWHDLEVEIINSNLKLWRDGVLINQLALTNFPESPTGQYITLEAESGSWDFDTLATAGNHHREEFDELSRWTPSESHISGSVGDHSALTLTSENGDSLTSQSPLAASFDSKFRFRAKPSQGTPNYATLMLHFFTGPNGEKNQHTYSLVIKGNSASFFKVNRAGYQTLHYSGNGYGLLQNEDTWETITAEFKDSQLLVYRGSELMINLPLENLPSEPEGKYITLQAESGHWDFDWMTVHSETIGSGNEEPEPPVNPPQSINFNHVSAHSVQLSWQAVEGISEYIVFREGAEIARTANVHFTDANLSPEQTYQYQIASTTQDGRTSDRSPVYEVTTSSENTDSPLLPPKSVTGLNITSTSLELSWTEPDSADQISGYIVYRDQQEVARTSSLFYQDFGLSPEQEYSFQLASFNNSGAISALTEPLSITTLPEDTSNAVIQPVADHSSPTGTEYRYQPTYLKDNSNITWSKEYGPDEATVDPQTGLFTWQIPESMPSESIHLGVKARSGDGETTIETWILTVGNVPQILYVGPQETHKTVADGLDALIPGGTMIIRDGTYRGEASDFINNFSGGSLPPAGDEQHFTTVMAENPGRVIFDGEGKIGSLIRMTGTWNNPDWPDQYLGSAPLEYISFRGIHVNNALNTGIFVSNAQFMKFIDMGSSDSGRDAECGFTGNTCGSTNIYVRRSNNLLFEDVYTYGHARYQISFRKSIDSIVRRAVSRVDGYIGREPVGGMMTYCSKNIQWQNAMVLDSNSEKFWVRHTYMSNSFGYAASDCKGYPENSTYHSGISINNSLPFTGMNDDAAHAKFNYVKNSIGWGDKVARDNHGHSGSLNYINMTGPLETDQLTLGQFDTETRSYFYHDYHPLRISNSIIYRAGWDGEKTNPRGLLAMSPSEITFNFVNFFENGMTGWSIPNGNYAGNVYFQNKLEVDPRTNGLTYLPQIDSGSLLATAGESGKRMGAHIINKLGRSGTFYGQPGWDTLTEQALWPYPHEDLIKEKFANYSYTGPTRTDQEDQVGPDETLSGARGFAASGNGLYGGPITLTSYIWEQLGSACPEQYCPK</sequence>
<feature type="region of interest" description="Disordered" evidence="1">
    <location>
        <begin position="209"/>
        <end position="230"/>
    </location>
</feature>
<dbReference type="Gene3D" id="2.60.120.560">
    <property type="entry name" value="Exo-inulinase, domain 1"/>
    <property type="match status" value="2"/>
</dbReference>
<name>A0ABP7MC73_9GAMM</name>
<dbReference type="InterPro" id="IPR013783">
    <property type="entry name" value="Ig-like_fold"/>
</dbReference>
<evidence type="ECO:0000256" key="1">
    <source>
        <dbReference type="SAM" id="MobiDB-lite"/>
    </source>
</evidence>
<evidence type="ECO:0000313" key="4">
    <source>
        <dbReference type="EMBL" id="GAA3919615.1"/>
    </source>
</evidence>
<dbReference type="SMART" id="SM00060">
    <property type="entry name" value="FN3"/>
    <property type="match status" value="2"/>
</dbReference>
<dbReference type="InterPro" id="IPR050713">
    <property type="entry name" value="RTP_Phos/Ushers"/>
</dbReference>
<dbReference type="PANTHER" id="PTHR46957:SF3">
    <property type="entry name" value="CYTOKINE RECEPTOR"/>
    <property type="match status" value="1"/>
</dbReference>
<keyword evidence="5" id="KW-1185">Reference proteome</keyword>
<feature type="region of interest" description="Disordered" evidence="1">
    <location>
        <begin position="676"/>
        <end position="709"/>
    </location>
</feature>
<protein>
    <recommendedName>
        <fullName evidence="3">Fibronectin type-III domain-containing protein</fullName>
    </recommendedName>
</protein>
<dbReference type="SUPFAM" id="SSF49899">
    <property type="entry name" value="Concanavalin A-like lectins/glucanases"/>
    <property type="match status" value="1"/>
</dbReference>
<feature type="domain" description="Fibronectin type-III" evidence="3">
    <location>
        <begin position="615"/>
        <end position="697"/>
    </location>
</feature>
<dbReference type="RefSeq" id="WP_344796845.1">
    <property type="nucleotide sequence ID" value="NZ_BAABBN010000004.1"/>
</dbReference>
<evidence type="ECO:0000313" key="5">
    <source>
        <dbReference type="Proteomes" id="UP001501565"/>
    </source>
</evidence>
<comment type="caution">
    <text evidence="4">The sequence shown here is derived from an EMBL/GenBank/DDBJ whole genome shotgun (WGS) entry which is preliminary data.</text>
</comment>
<dbReference type="InterPro" id="IPR013320">
    <property type="entry name" value="ConA-like_dom_sf"/>
</dbReference>
<keyword evidence="2" id="KW-0732">Signal</keyword>
<evidence type="ECO:0000259" key="3">
    <source>
        <dbReference type="PROSITE" id="PS50853"/>
    </source>
</evidence>
<dbReference type="PROSITE" id="PS50853">
    <property type="entry name" value="FN3"/>
    <property type="match status" value="2"/>
</dbReference>
<feature type="region of interest" description="Disordered" evidence="1">
    <location>
        <begin position="1364"/>
        <end position="1383"/>
    </location>
</feature>
<dbReference type="Proteomes" id="UP001501565">
    <property type="component" value="Unassembled WGS sequence"/>
</dbReference>
<feature type="domain" description="Fibronectin type-III" evidence="3">
    <location>
        <begin position="705"/>
        <end position="790"/>
    </location>
</feature>
<dbReference type="InterPro" id="IPR003961">
    <property type="entry name" value="FN3_dom"/>
</dbReference>
<dbReference type="CDD" id="cd00063">
    <property type="entry name" value="FN3"/>
    <property type="match status" value="2"/>
</dbReference>
<dbReference type="InterPro" id="IPR036116">
    <property type="entry name" value="FN3_sf"/>
</dbReference>
<proteinExistence type="predicted"/>
<dbReference type="InterPro" id="IPR011050">
    <property type="entry name" value="Pectin_lyase_fold/virulence"/>
</dbReference>
<accession>A0ABP7MC73</accession>
<dbReference type="Gene3D" id="2.60.40.10">
    <property type="entry name" value="Immunoglobulins"/>
    <property type="match status" value="3"/>
</dbReference>
<organism evidence="4 5">
    <name type="scientific">Litoribacillus peritrichatus</name>
    <dbReference type="NCBI Taxonomy" id="718191"/>
    <lineage>
        <taxon>Bacteria</taxon>
        <taxon>Pseudomonadati</taxon>
        <taxon>Pseudomonadota</taxon>
        <taxon>Gammaproteobacteria</taxon>
        <taxon>Oceanospirillales</taxon>
        <taxon>Oceanospirillaceae</taxon>
        <taxon>Litoribacillus</taxon>
    </lineage>
</organism>
<feature type="compositionally biased region" description="Polar residues" evidence="1">
    <location>
        <begin position="692"/>
        <end position="701"/>
    </location>
</feature>
<evidence type="ECO:0000256" key="2">
    <source>
        <dbReference type="SAM" id="SignalP"/>
    </source>
</evidence>
<feature type="signal peptide" evidence="2">
    <location>
        <begin position="1"/>
        <end position="31"/>
    </location>
</feature>
<dbReference type="EMBL" id="BAABBN010000004">
    <property type="protein sequence ID" value="GAA3919615.1"/>
    <property type="molecule type" value="Genomic_DNA"/>
</dbReference>
<dbReference type="SUPFAM" id="SSF51126">
    <property type="entry name" value="Pectin lyase-like"/>
    <property type="match status" value="1"/>
</dbReference>
<dbReference type="Pfam" id="PF00041">
    <property type="entry name" value="fn3"/>
    <property type="match status" value="1"/>
</dbReference>
<reference evidence="5" key="1">
    <citation type="journal article" date="2019" name="Int. J. Syst. Evol. Microbiol.">
        <title>The Global Catalogue of Microorganisms (GCM) 10K type strain sequencing project: providing services to taxonomists for standard genome sequencing and annotation.</title>
        <authorList>
            <consortium name="The Broad Institute Genomics Platform"/>
            <consortium name="The Broad Institute Genome Sequencing Center for Infectious Disease"/>
            <person name="Wu L."/>
            <person name="Ma J."/>
        </authorList>
    </citation>
    <scope>NUCLEOTIDE SEQUENCE [LARGE SCALE GENOMIC DNA]</scope>
    <source>
        <strain evidence="5">JCM 17551</strain>
    </source>
</reference>
<feature type="compositionally biased region" description="Polar residues" evidence="1">
    <location>
        <begin position="448"/>
        <end position="462"/>
    </location>
</feature>
<dbReference type="PANTHER" id="PTHR46957">
    <property type="entry name" value="CYTOKINE RECEPTOR"/>
    <property type="match status" value="1"/>
</dbReference>
<feature type="region of interest" description="Disordered" evidence="1">
    <location>
        <begin position="436"/>
        <end position="462"/>
    </location>
</feature>
<gene>
    <name evidence="4" type="ORF">GCM10022277_13840</name>
</gene>
<dbReference type="SUPFAM" id="SSF49265">
    <property type="entry name" value="Fibronectin type III"/>
    <property type="match status" value="1"/>
</dbReference>